<dbReference type="KEGG" id="woc:BA177_13225"/>
<dbReference type="RefSeq" id="WP_068616955.1">
    <property type="nucleotide sequence ID" value="NZ_CP016268.1"/>
</dbReference>
<organism evidence="1 2">
    <name type="scientific">Woeseia oceani</name>
    <dbReference type="NCBI Taxonomy" id="1548547"/>
    <lineage>
        <taxon>Bacteria</taxon>
        <taxon>Pseudomonadati</taxon>
        <taxon>Pseudomonadota</taxon>
        <taxon>Gammaproteobacteria</taxon>
        <taxon>Woeseiales</taxon>
        <taxon>Woeseiaceae</taxon>
        <taxon>Woeseia</taxon>
    </lineage>
</organism>
<accession>A0A193LHP4</accession>
<name>A0A193LHP4_9GAMM</name>
<sequence length="180" mass="19463">MKLSQTRNNSGSALFLSVLLITSVLLSACSKPVFTFRGYAADATCSAIVRAEQQAGAEVVGQRQQDMETLGMLNVTELRGSVFDLPMFIEVACDESDVALGVWYLAAVNNQNEQAAAYERLSSNLEAQFGAPVQSGDAGSRSSRFHCDEHGLVSLYEGEDEHMEEGGEVSVFVDLRPDLC</sequence>
<evidence type="ECO:0000313" key="1">
    <source>
        <dbReference type="EMBL" id="ANO52032.1"/>
    </source>
</evidence>
<dbReference type="EMBL" id="CP016268">
    <property type="protein sequence ID" value="ANO52032.1"/>
    <property type="molecule type" value="Genomic_DNA"/>
</dbReference>
<protein>
    <submittedName>
        <fullName evidence="1">Uncharacterized protein</fullName>
    </submittedName>
</protein>
<dbReference type="STRING" id="1548547.BA177_13225"/>
<keyword evidence="2" id="KW-1185">Reference proteome</keyword>
<reference evidence="1 2" key="1">
    <citation type="submission" date="2016-06" db="EMBL/GenBank/DDBJ databases">
        <title>Complete genome sequence of a deep-branching marine Gamma Proteobacterium Woeseia oceani type strain XK5.</title>
        <authorList>
            <person name="Mu D."/>
            <person name="Du Z."/>
        </authorList>
    </citation>
    <scope>NUCLEOTIDE SEQUENCE [LARGE SCALE GENOMIC DNA]</scope>
    <source>
        <strain evidence="1 2">XK5</strain>
    </source>
</reference>
<proteinExistence type="predicted"/>
<gene>
    <name evidence="1" type="ORF">BA177_13225</name>
</gene>
<dbReference type="Proteomes" id="UP000092695">
    <property type="component" value="Chromosome"/>
</dbReference>
<evidence type="ECO:0000313" key="2">
    <source>
        <dbReference type="Proteomes" id="UP000092695"/>
    </source>
</evidence>
<dbReference type="AlphaFoldDB" id="A0A193LHP4"/>
<dbReference type="PROSITE" id="PS51257">
    <property type="entry name" value="PROKAR_LIPOPROTEIN"/>
    <property type="match status" value="1"/>
</dbReference>